<evidence type="ECO:0000259" key="2">
    <source>
        <dbReference type="Pfam" id="PF07530"/>
    </source>
</evidence>
<name>A0A4Y2JFS3_ARAVE</name>
<evidence type="ECO:0000313" key="3">
    <source>
        <dbReference type="EMBL" id="GBM89163.1"/>
    </source>
</evidence>
<gene>
    <name evidence="3" type="ORF">AVEN_157752_1</name>
</gene>
<dbReference type="OrthoDB" id="8054297at2759"/>
<sequence>MGLPCDARIQQIKEALVEKDVDVEKLVQMTDYRTKKSLPLFKAVMPNSDRNKKIFNLTDLLNLNVSVERIGRRRLRRLTNHEKGTTKPEANVPKCVNCGETGQVAFLGDRKKFRQVSKTNFRKPGTTDDNLAQEKKPRNPKNYRKELPCMNSNVVMYDANLAVAKPHRNQKNYQKELPRMNSNMDASEPATDLQDIIYIMQEFRKLFGKFNDAKTFAQQLRNAKNSVEKFELFSAVFLD</sequence>
<dbReference type="AlphaFoldDB" id="A0A4Y2JFS3"/>
<organism evidence="3 4">
    <name type="scientific">Araneus ventricosus</name>
    <name type="common">Orbweaver spider</name>
    <name type="synonym">Epeira ventricosa</name>
    <dbReference type="NCBI Taxonomy" id="182803"/>
    <lineage>
        <taxon>Eukaryota</taxon>
        <taxon>Metazoa</taxon>
        <taxon>Ecdysozoa</taxon>
        <taxon>Arthropoda</taxon>
        <taxon>Chelicerata</taxon>
        <taxon>Arachnida</taxon>
        <taxon>Araneae</taxon>
        <taxon>Araneomorphae</taxon>
        <taxon>Entelegynae</taxon>
        <taxon>Araneoidea</taxon>
        <taxon>Araneidae</taxon>
        <taxon>Araneus</taxon>
    </lineage>
</organism>
<dbReference type="EMBL" id="BGPR01003517">
    <property type="protein sequence ID" value="GBM89163.1"/>
    <property type="molecule type" value="Genomic_DNA"/>
</dbReference>
<proteinExistence type="predicted"/>
<dbReference type="InterPro" id="IPR006579">
    <property type="entry name" value="Pre_C2HC_dom"/>
</dbReference>
<reference evidence="3 4" key="1">
    <citation type="journal article" date="2019" name="Sci. Rep.">
        <title>Orb-weaving spider Araneus ventricosus genome elucidates the spidroin gene catalogue.</title>
        <authorList>
            <person name="Kono N."/>
            <person name="Nakamura H."/>
            <person name="Ohtoshi R."/>
            <person name="Moran D.A.P."/>
            <person name="Shinohara A."/>
            <person name="Yoshida Y."/>
            <person name="Fujiwara M."/>
            <person name="Mori M."/>
            <person name="Tomita M."/>
            <person name="Arakawa K."/>
        </authorList>
    </citation>
    <scope>NUCLEOTIDE SEQUENCE [LARGE SCALE GENOMIC DNA]</scope>
</reference>
<feature type="region of interest" description="Disordered" evidence="1">
    <location>
        <begin position="116"/>
        <end position="145"/>
    </location>
</feature>
<evidence type="ECO:0000256" key="1">
    <source>
        <dbReference type="SAM" id="MobiDB-lite"/>
    </source>
</evidence>
<comment type="caution">
    <text evidence="3">The sequence shown here is derived from an EMBL/GenBank/DDBJ whole genome shotgun (WGS) entry which is preliminary data.</text>
</comment>
<accession>A0A4Y2JFS3</accession>
<dbReference type="Pfam" id="PF07530">
    <property type="entry name" value="PRE_C2HC"/>
    <property type="match status" value="1"/>
</dbReference>
<feature type="compositionally biased region" description="Basic and acidic residues" evidence="1">
    <location>
        <begin position="132"/>
        <end position="145"/>
    </location>
</feature>
<feature type="domain" description="Pre-C2HC" evidence="2">
    <location>
        <begin position="10"/>
        <end position="74"/>
    </location>
</feature>
<keyword evidence="4" id="KW-1185">Reference proteome</keyword>
<evidence type="ECO:0000313" key="4">
    <source>
        <dbReference type="Proteomes" id="UP000499080"/>
    </source>
</evidence>
<dbReference type="Proteomes" id="UP000499080">
    <property type="component" value="Unassembled WGS sequence"/>
</dbReference>
<protein>
    <recommendedName>
        <fullName evidence="2">Pre-C2HC domain-containing protein</fullName>
    </recommendedName>
</protein>